<dbReference type="EMBL" id="JAUEPT010000097">
    <property type="protein sequence ID" value="KAK0432241.1"/>
    <property type="molecule type" value="Genomic_DNA"/>
</dbReference>
<feature type="transmembrane region" description="Helical" evidence="1">
    <location>
        <begin position="13"/>
        <end position="36"/>
    </location>
</feature>
<evidence type="ECO:0000256" key="1">
    <source>
        <dbReference type="SAM" id="Phobius"/>
    </source>
</evidence>
<dbReference type="Proteomes" id="UP001175226">
    <property type="component" value="Unassembled WGS sequence"/>
</dbReference>
<organism evidence="2 3">
    <name type="scientific">Armillaria borealis</name>
    <dbReference type="NCBI Taxonomy" id="47425"/>
    <lineage>
        <taxon>Eukaryota</taxon>
        <taxon>Fungi</taxon>
        <taxon>Dikarya</taxon>
        <taxon>Basidiomycota</taxon>
        <taxon>Agaricomycotina</taxon>
        <taxon>Agaricomycetes</taxon>
        <taxon>Agaricomycetidae</taxon>
        <taxon>Agaricales</taxon>
        <taxon>Marasmiineae</taxon>
        <taxon>Physalacriaceae</taxon>
        <taxon>Armillaria</taxon>
    </lineage>
</organism>
<reference evidence="2" key="1">
    <citation type="submission" date="2023-06" db="EMBL/GenBank/DDBJ databases">
        <authorList>
            <consortium name="Lawrence Berkeley National Laboratory"/>
            <person name="Ahrendt S."/>
            <person name="Sahu N."/>
            <person name="Indic B."/>
            <person name="Wong-Bajracharya J."/>
            <person name="Merenyi Z."/>
            <person name="Ke H.-M."/>
            <person name="Monk M."/>
            <person name="Kocsube S."/>
            <person name="Drula E."/>
            <person name="Lipzen A."/>
            <person name="Balint B."/>
            <person name="Henrissat B."/>
            <person name="Andreopoulos B."/>
            <person name="Martin F.M."/>
            <person name="Harder C.B."/>
            <person name="Rigling D."/>
            <person name="Ford K.L."/>
            <person name="Foster G.D."/>
            <person name="Pangilinan J."/>
            <person name="Papanicolaou A."/>
            <person name="Barry K."/>
            <person name="LaButti K."/>
            <person name="Viragh M."/>
            <person name="Koriabine M."/>
            <person name="Yan M."/>
            <person name="Riley R."/>
            <person name="Champramary S."/>
            <person name="Plett K.L."/>
            <person name="Tsai I.J."/>
            <person name="Slot J."/>
            <person name="Sipos G."/>
            <person name="Plett J."/>
            <person name="Nagy L.G."/>
            <person name="Grigoriev I.V."/>
        </authorList>
    </citation>
    <scope>NUCLEOTIDE SEQUENCE</scope>
    <source>
        <strain evidence="2">FPL87.14</strain>
    </source>
</reference>
<accession>A0AA39MET9</accession>
<keyword evidence="3" id="KW-1185">Reference proteome</keyword>
<evidence type="ECO:0000313" key="3">
    <source>
        <dbReference type="Proteomes" id="UP001175226"/>
    </source>
</evidence>
<gene>
    <name evidence="2" type="ORF">EV421DRAFT_1849725</name>
</gene>
<keyword evidence="1" id="KW-0472">Membrane</keyword>
<name>A0AA39MET9_9AGAR</name>
<dbReference type="AlphaFoldDB" id="A0AA39MET9"/>
<comment type="caution">
    <text evidence="2">The sequence shown here is derived from an EMBL/GenBank/DDBJ whole genome shotgun (WGS) entry which is preliminary data.</text>
</comment>
<proteinExistence type="predicted"/>
<keyword evidence="1" id="KW-0812">Transmembrane</keyword>
<keyword evidence="1" id="KW-1133">Transmembrane helix</keyword>
<evidence type="ECO:0000313" key="2">
    <source>
        <dbReference type="EMBL" id="KAK0432241.1"/>
    </source>
</evidence>
<sequence>MRPSTCLSSPLNVYLHVSLTVLILKLLVLLGAAWIAHGLHRSRWNLNGTGDRGIGDGGQGIHDKACSGVHDGT</sequence>
<feature type="non-terminal residue" evidence="2">
    <location>
        <position position="73"/>
    </location>
</feature>
<protein>
    <submittedName>
        <fullName evidence="2">Uncharacterized protein</fullName>
    </submittedName>
</protein>